<name>A0A1S1WT72_9NEIS</name>
<evidence type="ECO:0000313" key="3">
    <source>
        <dbReference type="EMBL" id="OHX10378.1"/>
    </source>
</evidence>
<dbReference type="Pfam" id="PF08021">
    <property type="entry name" value="FAD_binding_9"/>
    <property type="match status" value="1"/>
</dbReference>
<dbReference type="PANTHER" id="PTHR30157">
    <property type="entry name" value="FERRIC REDUCTASE, NADPH-DEPENDENT"/>
    <property type="match status" value="1"/>
</dbReference>
<reference evidence="3 4" key="1">
    <citation type="submission" date="2016-09" db="EMBL/GenBank/DDBJ databases">
        <title>Chromobacterium muskegensis sp. nov., an insecticidal bacterium isolated from Sphagnum bogs.</title>
        <authorList>
            <person name="Sparks M.E."/>
            <person name="Blackburn M.B."/>
            <person name="Gundersen-Rindal D.E."/>
            <person name="Mitchell A."/>
            <person name="Farrar R."/>
            <person name="Kuhar D."/>
        </authorList>
    </citation>
    <scope>NUCLEOTIDE SEQUENCE [LARGE SCALE GENOMIC DNA]</scope>
    <source>
        <strain evidence="3 4">37-2</strain>
    </source>
</reference>
<dbReference type="CDD" id="cd06193">
    <property type="entry name" value="siderophore_interacting"/>
    <property type="match status" value="1"/>
</dbReference>
<comment type="caution">
    <text evidence="3">The sequence shown here is derived from an EMBL/GenBank/DDBJ whole genome shotgun (WGS) entry which is preliminary data.</text>
</comment>
<dbReference type="SUPFAM" id="SSF63380">
    <property type="entry name" value="Riboflavin synthase domain-like"/>
    <property type="match status" value="1"/>
</dbReference>
<dbReference type="Proteomes" id="UP000180088">
    <property type="component" value="Unassembled WGS sequence"/>
</dbReference>
<dbReference type="Gene3D" id="3.40.50.80">
    <property type="entry name" value="Nucleotide-binding domain of ferredoxin-NADP reductase (FNR) module"/>
    <property type="match status" value="1"/>
</dbReference>
<dbReference type="InterPro" id="IPR039374">
    <property type="entry name" value="SIP_fam"/>
</dbReference>
<dbReference type="PROSITE" id="PS51384">
    <property type="entry name" value="FAD_FR"/>
    <property type="match status" value="1"/>
</dbReference>
<dbReference type="STRING" id="1903179.BI347_21570"/>
<dbReference type="Pfam" id="PF04954">
    <property type="entry name" value="SIP"/>
    <property type="match status" value="1"/>
</dbReference>
<dbReference type="InterPro" id="IPR039261">
    <property type="entry name" value="FNR_nucleotide-bd"/>
</dbReference>
<dbReference type="InterPro" id="IPR017927">
    <property type="entry name" value="FAD-bd_FR_type"/>
</dbReference>
<dbReference type="InterPro" id="IPR017938">
    <property type="entry name" value="Riboflavin_synthase-like_b-brl"/>
</dbReference>
<dbReference type="RefSeq" id="WP_071117061.1">
    <property type="nucleotide sequence ID" value="NZ_MKCS01000004.1"/>
</dbReference>
<protein>
    <submittedName>
        <fullName evidence="3">NADPH-dependent ferric siderophore reductase</fullName>
    </submittedName>
</protein>
<evidence type="ECO:0000256" key="1">
    <source>
        <dbReference type="ARBA" id="ARBA00035644"/>
    </source>
</evidence>
<gene>
    <name evidence="3" type="ORF">BI347_21570</name>
</gene>
<proteinExistence type="inferred from homology"/>
<accession>A0A1S1WT72</accession>
<evidence type="ECO:0000313" key="4">
    <source>
        <dbReference type="Proteomes" id="UP000180088"/>
    </source>
</evidence>
<organism evidence="3 4">
    <name type="scientific">Chromobacterium sphagni</name>
    <dbReference type="NCBI Taxonomy" id="1903179"/>
    <lineage>
        <taxon>Bacteria</taxon>
        <taxon>Pseudomonadati</taxon>
        <taxon>Pseudomonadota</taxon>
        <taxon>Betaproteobacteria</taxon>
        <taxon>Neisseriales</taxon>
        <taxon>Chromobacteriaceae</taxon>
        <taxon>Chromobacterium</taxon>
    </lineage>
</organism>
<dbReference type="PANTHER" id="PTHR30157:SF0">
    <property type="entry name" value="NADPH-DEPENDENT FERRIC-CHELATE REDUCTASE"/>
    <property type="match status" value="1"/>
</dbReference>
<dbReference type="InterPro" id="IPR013113">
    <property type="entry name" value="SIP_FAD-bd"/>
</dbReference>
<comment type="similarity">
    <text evidence="1">Belongs to the SIP oxidoreductase family.</text>
</comment>
<evidence type="ECO:0000259" key="2">
    <source>
        <dbReference type="PROSITE" id="PS51384"/>
    </source>
</evidence>
<feature type="domain" description="FAD-binding FR-type" evidence="2">
    <location>
        <begin position="14"/>
        <end position="138"/>
    </location>
</feature>
<sequence>MHQDLTIQKLRHPLKFRLLQVSRVQRLAGRMLRITLKGEDLAGFVSASFDDHIKLFFPAAGESQPAIPTVGESGITFPASQAKPAMRDYTPRRYDAAAGELDIDFVVHDGGVASDWAAQAQVGHYLGIGGPRGSRVVPTGFDWHWLIGDETALPAIARRLEELPADSVGTALILVDDETARLPLSRPAGVEIVWRHRDQQQNLLQAVAQMALPAGAGYVWAAGESGEMRALHKHLQQLGIDKDRMRVAGYWKSGDVGAHETIGE</sequence>
<dbReference type="EMBL" id="MKCS01000004">
    <property type="protein sequence ID" value="OHX10378.1"/>
    <property type="molecule type" value="Genomic_DNA"/>
</dbReference>
<dbReference type="Gene3D" id="2.40.30.10">
    <property type="entry name" value="Translation factors"/>
    <property type="match status" value="1"/>
</dbReference>
<dbReference type="InterPro" id="IPR007037">
    <property type="entry name" value="SIP_rossman_dom"/>
</dbReference>
<dbReference type="AlphaFoldDB" id="A0A1S1WT72"/>
<dbReference type="OrthoDB" id="9814826at2"/>
<dbReference type="FunFam" id="2.40.30.10:FF:000055">
    <property type="entry name" value="Siderophore-interacting family protein"/>
    <property type="match status" value="1"/>
</dbReference>
<dbReference type="GO" id="GO:0016491">
    <property type="term" value="F:oxidoreductase activity"/>
    <property type="evidence" value="ECO:0007669"/>
    <property type="project" value="InterPro"/>
</dbReference>